<organism evidence="1">
    <name type="scientific">marine sediment metagenome</name>
    <dbReference type="NCBI Taxonomy" id="412755"/>
    <lineage>
        <taxon>unclassified sequences</taxon>
        <taxon>metagenomes</taxon>
        <taxon>ecological metagenomes</taxon>
    </lineage>
</organism>
<dbReference type="Gene3D" id="3.30.70.2970">
    <property type="entry name" value="Protein of unknown function (DUF541), domain 2"/>
    <property type="match status" value="1"/>
</dbReference>
<dbReference type="InterPro" id="IPR007497">
    <property type="entry name" value="SIMPL/DUF541"/>
</dbReference>
<dbReference type="AlphaFoldDB" id="X1PFN6"/>
<proteinExistence type="predicted"/>
<gene>
    <name evidence="1" type="ORF">S06H3_54935</name>
</gene>
<evidence type="ECO:0000313" key="1">
    <source>
        <dbReference type="EMBL" id="GAI54663.1"/>
    </source>
</evidence>
<dbReference type="EMBL" id="BARV01035181">
    <property type="protein sequence ID" value="GAI54663.1"/>
    <property type="molecule type" value="Genomic_DNA"/>
</dbReference>
<accession>X1PFN6</accession>
<sequence>MAVPDIAELRLGVEARADTVAEAQTQASEAMDEVVVALKDNGVAEK</sequence>
<name>X1PFN6_9ZZZZ</name>
<dbReference type="Pfam" id="PF04402">
    <property type="entry name" value="SIMPL"/>
    <property type="match status" value="1"/>
</dbReference>
<protein>
    <submittedName>
        <fullName evidence="1">Uncharacterized protein</fullName>
    </submittedName>
</protein>
<comment type="caution">
    <text evidence="1">The sequence shown here is derived from an EMBL/GenBank/DDBJ whole genome shotgun (WGS) entry which is preliminary data.</text>
</comment>
<reference evidence="1" key="1">
    <citation type="journal article" date="2014" name="Front. Microbiol.">
        <title>High frequency of phylogenetically diverse reductive dehalogenase-homologous genes in deep subseafloor sedimentary metagenomes.</title>
        <authorList>
            <person name="Kawai M."/>
            <person name="Futagami T."/>
            <person name="Toyoda A."/>
            <person name="Takaki Y."/>
            <person name="Nishi S."/>
            <person name="Hori S."/>
            <person name="Arai W."/>
            <person name="Tsubouchi T."/>
            <person name="Morono Y."/>
            <person name="Uchiyama I."/>
            <person name="Ito T."/>
            <person name="Fujiyama A."/>
            <person name="Inagaki F."/>
            <person name="Takami H."/>
        </authorList>
    </citation>
    <scope>NUCLEOTIDE SEQUENCE</scope>
    <source>
        <strain evidence="1">Expedition CK06-06</strain>
    </source>
</reference>
<feature type="non-terminal residue" evidence="1">
    <location>
        <position position="46"/>
    </location>
</feature>